<gene>
    <name evidence="2" type="ORF">EDC22_104152</name>
</gene>
<evidence type="ECO:0000256" key="1">
    <source>
        <dbReference type="SAM" id="SignalP"/>
    </source>
</evidence>
<keyword evidence="1" id="KW-0732">Signal</keyword>
<dbReference type="RefSeq" id="WP_132806158.1">
    <property type="nucleotide sequence ID" value="NZ_SMAK01000004.1"/>
</dbReference>
<reference evidence="2 3" key="1">
    <citation type="submission" date="2019-03" db="EMBL/GenBank/DDBJ databases">
        <title>Genomic Encyclopedia of Type Strains, Phase IV (KMG-IV): sequencing the most valuable type-strain genomes for metagenomic binning, comparative biology and taxonomic classification.</title>
        <authorList>
            <person name="Goeker M."/>
        </authorList>
    </citation>
    <scope>NUCLEOTIDE SEQUENCE [LARGE SCALE GENOMIC DNA]</scope>
    <source>
        <strain evidence="2 3">DSM 19345</strain>
    </source>
</reference>
<dbReference type="Proteomes" id="UP000295678">
    <property type="component" value="Unassembled WGS sequence"/>
</dbReference>
<comment type="caution">
    <text evidence="2">The sequence shown here is derived from an EMBL/GenBank/DDBJ whole genome shotgun (WGS) entry which is preliminary data.</text>
</comment>
<dbReference type="OrthoDB" id="122332at2"/>
<dbReference type="EMBL" id="SMAK01000004">
    <property type="protein sequence ID" value="TCT11395.1"/>
    <property type="molecule type" value="Genomic_DNA"/>
</dbReference>
<organism evidence="2 3">
    <name type="scientific">Tepidamorphus gemmatus</name>
    <dbReference type="NCBI Taxonomy" id="747076"/>
    <lineage>
        <taxon>Bacteria</taxon>
        <taxon>Pseudomonadati</taxon>
        <taxon>Pseudomonadota</taxon>
        <taxon>Alphaproteobacteria</taxon>
        <taxon>Hyphomicrobiales</taxon>
        <taxon>Tepidamorphaceae</taxon>
        <taxon>Tepidamorphus</taxon>
    </lineage>
</organism>
<sequence length="130" mass="14087">MLLRQFALATVLATAPLMFTSAGVRAQSAGDEPRYITGTIDCRVAIRPYESTVCSNGVLAAMDLQMQTLYQVVQQLVQPQVAAQLAAGQQAFFRVREACADDATCIGQSYASRIQEIDAVLQELIARGPY</sequence>
<protein>
    <recommendedName>
        <fullName evidence="4">UrcA family protein</fullName>
    </recommendedName>
</protein>
<dbReference type="AlphaFoldDB" id="A0A4R3MI79"/>
<feature type="chain" id="PRO_5020943909" description="UrcA family protein" evidence="1">
    <location>
        <begin position="27"/>
        <end position="130"/>
    </location>
</feature>
<accession>A0A4R3MI79</accession>
<dbReference type="PANTHER" id="PTHR37549">
    <property type="entry name" value="LIPOPROTEIN LPRI"/>
    <property type="match status" value="1"/>
</dbReference>
<name>A0A4R3MI79_9HYPH</name>
<evidence type="ECO:0000313" key="2">
    <source>
        <dbReference type="EMBL" id="TCT11395.1"/>
    </source>
</evidence>
<proteinExistence type="predicted"/>
<dbReference type="PANTHER" id="PTHR37549:SF1">
    <property type="entry name" value="LIPOPROTEIN LPRI"/>
    <property type="match status" value="1"/>
</dbReference>
<keyword evidence="3" id="KW-1185">Reference proteome</keyword>
<feature type="signal peptide" evidence="1">
    <location>
        <begin position="1"/>
        <end position="26"/>
    </location>
</feature>
<dbReference type="InterPro" id="IPR052755">
    <property type="entry name" value="Lysozyme_Inhibitor_LprI"/>
</dbReference>
<evidence type="ECO:0000313" key="3">
    <source>
        <dbReference type="Proteomes" id="UP000295678"/>
    </source>
</evidence>
<evidence type="ECO:0008006" key="4">
    <source>
        <dbReference type="Google" id="ProtNLM"/>
    </source>
</evidence>
<dbReference type="GO" id="GO:0005576">
    <property type="term" value="C:extracellular region"/>
    <property type="evidence" value="ECO:0007669"/>
    <property type="project" value="TreeGrafter"/>
</dbReference>